<name>A0A7R9YW51_9CHLO</name>
<evidence type="ECO:0000313" key="3">
    <source>
        <dbReference type="EMBL" id="CAD8290261.1"/>
    </source>
</evidence>
<gene>
    <name evidence="3" type="ORF">CEUR00632_LOCUS10300</name>
</gene>
<dbReference type="PROSITE" id="PS51212">
    <property type="entry name" value="WSC"/>
    <property type="match status" value="1"/>
</dbReference>
<dbReference type="InterPro" id="IPR002889">
    <property type="entry name" value="WSC_carb-bd"/>
</dbReference>
<feature type="transmembrane region" description="Helical" evidence="1">
    <location>
        <begin position="42"/>
        <end position="66"/>
    </location>
</feature>
<organism evidence="3">
    <name type="scientific">Chlamydomonas euryale</name>
    <dbReference type="NCBI Taxonomy" id="1486919"/>
    <lineage>
        <taxon>Eukaryota</taxon>
        <taxon>Viridiplantae</taxon>
        <taxon>Chlorophyta</taxon>
        <taxon>core chlorophytes</taxon>
        <taxon>Chlorophyceae</taxon>
        <taxon>CS clade</taxon>
        <taxon>Chlamydomonadales</taxon>
        <taxon>Chlamydomonadaceae</taxon>
        <taxon>Chlamydomonas</taxon>
    </lineage>
</organism>
<dbReference type="SMART" id="SM00321">
    <property type="entry name" value="WSC"/>
    <property type="match status" value="1"/>
</dbReference>
<feature type="domain" description="WSC" evidence="2">
    <location>
        <begin position="570"/>
        <end position="670"/>
    </location>
</feature>
<dbReference type="InterPro" id="IPR043159">
    <property type="entry name" value="Lectin_gal-bd_sf"/>
</dbReference>
<dbReference type="EMBL" id="HBEC01022430">
    <property type="protein sequence ID" value="CAD8290261.1"/>
    <property type="molecule type" value="Transcribed_RNA"/>
</dbReference>
<accession>A0A7R9YW51</accession>
<dbReference type="CDD" id="cd22823">
    <property type="entry name" value="Gal_Rha_Lectin"/>
    <property type="match status" value="1"/>
</dbReference>
<keyword evidence="1" id="KW-0472">Membrane</keyword>
<keyword evidence="1" id="KW-0812">Transmembrane</keyword>
<evidence type="ECO:0000256" key="1">
    <source>
        <dbReference type="SAM" id="Phobius"/>
    </source>
</evidence>
<sequence length="983" mass="105391">MDDRGQIALSCRAPCKRLAFGPAIVDRGVRRKAGRCPVRKDMFAVVTFVLTCMVVSHAVVGIAAIAPRGLRGHGIKGIHFDVTTVGGNNHLNGWDVKRLSIQETGTGGDGTLAPGYIAKSSLASPSASSQVHNTGAMSSWNAETAFNQLPCRGITELTSGSPDGIATHGRILTDCGRGHVFDAVLDNQADVYGRHDHVNGAHAGRGGIYTGELENKARHTGKSATDAAVRSEASDPAVVRHGKVAAVRRLTVAAAASVLLTKATQVHGPAQLASRHDPGKASHHELDAAGCYDCDHSIGTAGSNVGNGRSLSGFKDRTDDRQVINPQMVQSASSVAYSPKVATCFDLSKTSKSQAVHRLPASSDGSTALVDFDAGISAMVARAKQVEGVTWAHGMFRSYGLVVESKLGMLHAAESHVEVLKVPGVNMQRHQLDNHTIVWTGVDGRITATPPLCAHECASSPDGLLLREPPMHALSCPNGSVISKVVAAFYGDTGGNECSEGAARRQVYESELCGWPEVLSHSRLMCIGQRVCLPLAQLPYQQACAAVRPHAQFEFACELQGAGHFLGAEHFSYIDCFLEDNFFRALPVHLASLMTGMGASVCAQLAFAAGMPYFGMQKSPDSLQDECWAGPSSERMRMHGKSDGCTMQCAGAYEMQCCGGLDRIVVYKLHGELELPPETTSVPMCGRQPVALLHNTAWDELGCWRLLDGVQGKTAVDVLGWRLTAAMASRQSVDDFLDSSELISNALMTTELCRNFSMMKRRAFFSTLHGNACWVSDDISVLQNMVKDSEACHWPCAGSNVGLEHCGGKRAMQLYALVHPRRTKTEVAALSMSSNDLQPFLPPPPPPRNDVGMNTVVSHSTLPVMPKLVADSVSKVKTLPRTVQEVWSKRQSMLADPRNDDLEIRTAVQTQTAKPHTGVRSAQVLAIVIVSGSAVFVVLTCLYFSIRLSRHIRSSVISLLLCDCSTSKNSDVRSMKSTRVTSP</sequence>
<feature type="transmembrane region" description="Helical" evidence="1">
    <location>
        <begin position="924"/>
        <end position="946"/>
    </location>
</feature>
<evidence type="ECO:0000259" key="2">
    <source>
        <dbReference type="PROSITE" id="PS51212"/>
    </source>
</evidence>
<proteinExistence type="predicted"/>
<reference evidence="3" key="1">
    <citation type="submission" date="2021-01" db="EMBL/GenBank/DDBJ databases">
        <authorList>
            <person name="Corre E."/>
            <person name="Pelletier E."/>
            <person name="Niang G."/>
            <person name="Scheremetjew M."/>
            <person name="Finn R."/>
            <person name="Kale V."/>
            <person name="Holt S."/>
            <person name="Cochrane G."/>
            <person name="Meng A."/>
            <person name="Brown T."/>
            <person name="Cohen L."/>
        </authorList>
    </citation>
    <scope>NUCLEOTIDE SEQUENCE</scope>
    <source>
        <strain evidence="3">CCMP219</strain>
    </source>
</reference>
<dbReference type="Gene3D" id="2.60.120.740">
    <property type="match status" value="1"/>
</dbReference>
<dbReference type="AlphaFoldDB" id="A0A7R9YW51"/>
<protein>
    <recommendedName>
        <fullName evidence="2">WSC domain-containing protein</fullName>
    </recommendedName>
</protein>
<keyword evidence="1" id="KW-1133">Transmembrane helix</keyword>